<dbReference type="SUPFAM" id="SSF111369">
    <property type="entry name" value="HlyD-like secretion proteins"/>
    <property type="match status" value="1"/>
</dbReference>
<feature type="domain" description="Multidrug resistance protein MdtA-like C-terminal permuted SH3" evidence="3">
    <location>
        <begin position="290"/>
        <end position="352"/>
    </location>
</feature>
<dbReference type="STRING" id="68895.RR42_s0792"/>
<organism evidence="4 5">
    <name type="scientific">Cupriavidus basilensis</name>
    <dbReference type="NCBI Taxonomy" id="68895"/>
    <lineage>
        <taxon>Bacteria</taxon>
        <taxon>Pseudomonadati</taxon>
        <taxon>Pseudomonadota</taxon>
        <taxon>Betaproteobacteria</taxon>
        <taxon>Burkholderiales</taxon>
        <taxon>Burkholderiaceae</taxon>
        <taxon>Cupriavidus</taxon>
    </lineage>
</organism>
<dbReference type="RefSeq" id="WP_052494941.1">
    <property type="nucleotide sequence ID" value="NZ_CP010537.1"/>
</dbReference>
<dbReference type="Gene3D" id="2.40.30.170">
    <property type="match status" value="1"/>
</dbReference>
<protein>
    <submittedName>
        <fullName evidence="4">Putative Co/Zn/Cd efflux system membrane fusion protein</fullName>
    </submittedName>
</protein>
<dbReference type="OrthoDB" id="5502471at2"/>
<dbReference type="GO" id="GO:1990281">
    <property type="term" value="C:efflux pump complex"/>
    <property type="evidence" value="ECO:0007669"/>
    <property type="project" value="TreeGrafter"/>
</dbReference>
<dbReference type="EMBL" id="CP010537">
    <property type="protein sequence ID" value="AJG22382.1"/>
    <property type="molecule type" value="Genomic_DNA"/>
</dbReference>
<dbReference type="PANTHER" id="PTHR30469">
    <property type="entry name" value="MULTIDRUG RESISTANCE PROTEIN MDTA"/>
    <property type="match status" value="1"/>
</dbReference>
<dbReference type="PANTHER" id="PTHR30469:SF15">
    <property type="entry name" value="HLYD FAMILY OF SECRETION PROTEINS"/>
    <property type="match status" value="1"/>
</dbReference>
<accession>A0A0C4YA69</accession>
<dbReference type="Proteomes" id="UP000031843">
    <property type="component" value="Chromosome secondary"/>
</dbReference>
<dbReference type="GO" id="GO:0015562">
    <property type="term" value="F:efflux transmembrane transporter activity"/>
    <property type="evidence" value="ECO:0007669"/>
    <property type="project" value="TreeGrafter"/>
</dbReference>
<keyword evidence="2" id="KW-0732">Signal</keyword>
<gene>
    <name evidence="4" type="ORF">RR42_s0792</name>
</gene>
<dbReference type="Pfam" id="PF25967">
    <property type="entry name" value="RND-MFP_C"/>
    <property type="match status" value="1"/>
</dbReference>
<dbReference type="Gene3D" id="1.10.287.470">
    <property type="entry name" value="Helix hairpin bin"/>
    <property type="match status" value="1"/>
</dbReference>
<feature type="chain" id="PRO_5002174064" evidence="2">
    <location>
        <begin position="31"/>
        <end position="380"/>
    </location>
</feature>
<dbReference type="NCBIfam" id="TIGR01730">
    <property type="entry name" value="RND_mfp"/>
    <property type="match status" value="1"/>
</dbReference>
<feature type="signal peptide" evidence="2">
    <location>
        <begin position="1"/>
        <end position="30"/>
    </location>
</feature>
<reference evidence="4 5" key="1">
    <citation type="journal article" date="2015" name="Genome Announc.">
        <title>Complete Genome Sequence of Cupriavidus basilensis 4G11, Isolated from the Oak Ridge Field Research Center Site.</title>
        <authorList>
            <person name="Ray J."/>
            <person name="Waters R.J."/>
            <person name="Skerker J.M."/>
            <person name="Kuehl J.V."/>
            <person name="Price M.N."/>
            <person name="Huang J."/>
            <person name="Chakraborty R."/>
            <person name="Arkin A.P."/>
            <person name="Deutschbauer A."/>
        </authorList>
    </citation>
    <scope>NUCLEOTIDE SEQUENCE [LARGE SCALE GENOMIC DNA]</scope>
    <source>
        <strain evidence="4">4G11</strain>
    </source>
</reference>
<keyword evidence="5" id="KW-1185">Reference proteome</keyword>
<evidence type="ECO:0000256" key="2">
    <source>
        <dbReference type="SAM" id="SignalP"/>
    </source>
</evidence>
<proteinExistence type="inferred from homology"/>
<evidence type="ECO:0000256" key="1">
    <source>
        <dbReference type="ARBA" id="ARBA00009477"/>
    </source>
</evidence>
<dbReference type="KEGG" id="cbw:RR42_s0792"/>
<name>A0A0C4YA69_9BURK</name>
<sequence>MRTHSQPTAGFIVLAAVASALALSACTQSATQVAAPPKPVKTEVVGASRARASADSFVGTLRARQRSDLGFEAAGRVVAIPVEVGDRVRAGQVLARLDESPARWRLNKAEADRAAAAAAVVERRTQLQQQEALARDKIISQTALESARAAHQLAQSQLAAVDAALATARRDLALTHITAPFDGEVVARLTQPFSDVAPGQAILQIQAGNALEVVAMLPDSVAAPLSSGDSAQGKSDTESFPLTLERLSARSDNGSLVQAIFRVPQSAAGSKHLRSGGVVSVELPNRNAPNAVTVPAPAVMWGDKPGHATVFVLDQAGKLQRRPVQAGTAVQREGRVTVSQGLTAGDRVVVAGTAFLHEGQLAQAQPMQTLLQGTAEGAAQ</sequence>
<dbReference type="AlphaFoldDB" id="A0A0C4YA69"/>
<comment type="similarity">
    <text evidence="1">Belongs to the membrane fusion protein (MFP) (TC 8.A.1) family.</text>
</comment>
<evidence type="ECO:0000313" key="5">
    <source>
        <dbReference type="Proteomes" id="UP000031843"/>
    </source>
</evidence>
<dbReference type="Gene3D" id="2.40.50.100">
    <property type="match status" value="1"/>
</dbReference>
<dbReference type="PROSITE" id="PS51257">
    <property type="entry name" value="PROKAR_LIPOPROTEIN"/>
    <property type="match status" value="1"/>
</dbReference>
<dbReference type="InterPro" id="IPR006143">
    <property type="entry name" value="RND_pump_MFP"/>
</dbReference>
<evidence type="ECO:0000313" key="4">
    <source>
        <dbReference type="EMBL" id="AJG22382.1"/>
    </source>
</evidence>
<dbReference type="InterPro" id="IPR058627">
    <property type="entry name" value="MdtA-like_C"/>
</dbReference>
<evidence type="ECO:0000259" key="3">
    <source>
        <dbReference type="Pfam" id="PF25967"/>
    </source>
</evidence>
<dbReference type="Gene3D" id="2.40.420.20">
    <property type="match status" value="1"/>
</dbReference>